<evidence type="ECO:0000313" key="2">
    <source>
        <dbReference type="EMBL" id="KAF5696188.1"/>
    </source>
</evidence>
<dbReference type="InterPro" id="IPR036691">
    <property type="entry name" value="Endo/exonu/phosph_ase_sf"/>
</dbReference>
<keyword evidence="3" id="KW-1185">Reference proteome</keyword>
<proteinExistence type="predicted"/>
<keyword evidence="2" id="KW-0695">RNA-directed DNA polymerase</keyword>
<dbReference type="GO" id="GO:0003964">
    <property type="term" value="F:RNA-directed DNA polymerase activity"/>
    <property type="evidence" value="ECO:0007669"/>
    <property type="project" value="UniProtKB-KW"/>
</dbReference>
<sequence length="417" mass="47049">MTRELQEAVAKQEEEMNEMGEQMAEMKEQMTEELQRVRDQLETIVTSAMPQADARTATLTVPPIPTDTLYCTIDVSRIEGGEARPSAGTIPATVENEARAELDNAAWRCKAGQNWLESRVLRDDLYPIKVDNVYRIAVPNEMNEIRIEAAETLGRENDTEVASCMAQQARRPQGIRLDGLIPQEAPRTTKPTSATEHKFMAGAHGKVITTENAQERSRNASSAVVLTSYTAETVRNSIRHSMNYVFRFCQLKVRKQGPVQESLINDKGIENATVLAIPEPQERQMRGKLLTRRMGNHGWVRAMPAAEREGSWVIRSMLWVIKELEAEQVESPDVTAVVIRLPERQVFTASIYVPGEDAQALRDIYSKLDRAITEVRRRTGRVLDLVIAGDLNRHIQVWAGDDVMEQDRARWIRSSTS</sequence>
<dbReference type="Gene3D" id="3.60.10.10">
    <property type="entry name" value="Endonuclease/exonuclease/phosphatase"/>
    <property type="match status" value="1"/>
</dbReference>
<name>A0A8H5XLV3_9HYPO</name>
<gene>
    <name evidence="2" type="ORF">FGLOB1_13714</name>
</gene>
<dbReference type="AlphaFoldDB" id="A0A8H5XLV3"/>
<reference evidence="2 3" key="1">
    <citation type="submission" date="2020-05" db="EMBL/GenBank/DDBJ databases">
        <title>Identification and distribution of gene clusters putatively required for synthesis of sphingolipid metabolism inhibitors in phylogenetically diverse species of the filamentous fungus Fusarium.</title>
        <authorList>
            <person name="Kim H.-S."/>
            <person name="Busman M."/>
            <person name="Brown D.W."/>
            <person name="Divon H."/>
            <person name="Uhlig S."/>
            <person name="Proctor R.H."/>
        </authorList>
    </citation>
    <scope>NUCLEOTIDE SEQUENCE [LARGE SCALE GENOMIC DNA]</scope>
    <source>
        <strain evidence="2 3">NRRL 26131</strain>
    </source>
</reference>
<feature type="coiled-coil region" evidence="1">
    <location>
        <begin position="2"/>
        <end position="47"/>
    </location>
</feature>
<comment type="caution">
    <text evidence="2">The sequence shown here is derived from an EMBL/GenBank/DDBJ whole genome shotgun (WGS) entry which is preliminary data.</text>
</comment>
<dbReference type="EMBL" id="JAAQPF010000890">
    <property type="protein sequence ID" value="KAF5696188.1"/>
    <property type="molecule type" value="Genomic_DNA"/>
</dbReference>
<evidence type="ECO:0000256" key="1">
    <source>
        <dbReference type="SAM" id="Coils"/>
    </source>
</evidence>
<keyword evidence="2" id="KW-0808">Transferase</keyword>
<organism evidence="2 3">
    <name type="scientific">Fusarium globosum</name>
    <dbReference type="NCBI Taxonomy" id="78864"/>
    <lineage>
        <taxon>Eukaryota</taxon>
        <taxon>Fungi</taxon>
        <taxon>Dikarya</taxon>
        <taxon>Ascomycota</taxon>
        <taxon>Pezizomycotina</taxon>
        <taxon>Sordariomycetes</taxon>
        <taxon>Hypocreomycetidae</taxon>
        <taxon>Hypocreales</taxon>
        <taxon>Nectriaceae</taxon>
        <taxon>Fusarium</taxon>
        <taxon>Fusarium fujikuroi species complex</taxon>
    </lineage>
</organism>
<keyword evidence="2" id="KW-0548">Nucleotidyltransferase</keyword>
<dbReference type="Proteomes" id="UP000532311">
    <property type="component" value="Unassembled WGS sequence"/>
</dbReference>
<accession>A0A8H5XLV3</accession>
<protein>
    <submittedName>
        <fullName evidence="2">Reverse transcriptase</fullName>
    </submittedName>
</protein>
<evidence type="ECO:0000313" key="3">
    <source>
        <dbReference type="Proteomes" id="UP000532311"/>
    </source>
</evidence>
<dbReference type="SUPFAM" id="SSF56219">
    <property type="entry name" value="DNase I-like"/>
    <property type="match status" value="1"/>
</dbReference>
<keyword evidence="1" id="KW-0175">Coiled coil</keyword>